<evidence type="ECO:0000313" key="5">
    <source>
        <dbReference type="EMBL" id="ORZ22544.1"/>
    </source>
</evidence>
<evidence type="ECO:0000256" key="1">
    <source>
        <dbReference type="ARBA" id="ARBA00023117"/>
    </source>
</evidence>
<feature type="compositionally biased region" description="Basic and acidic residues" evidence="3">
    <location>
        <begin position="371"/>
        <end position="382"/>
    </location>
</feature>
<dbReference type="PROSITE" id="PS50014">
    <property type="entry name" value="BROMODOMAIN_2"/>
    <property type="match status" value="1"/>
</dbReference>
<gene>
    <name evidence="5" type="ORF">BCR42DRAFT_406414</name>
</gene>
<feature type="compositionally biased region" description="Acidic residues" evidence="3">
    <location>
        <begin position="287"/>
        <end position="296"/>
    </location>
</feature>
<feature type="compositionally biased region" description="Polar residues" evidence="3">
    <location>
        <begin position="160"/>
        <end position="172"/>
    </location>
</feature>
<evidence type="ECO:0000259" key="4">
    <source>
        <dbReference type="PROSITE" id="PS50014"/>
    </source>
</evidence>
<dbReference type="PANTHER" id="PTHR15398:SF4">
    <property type="entry name" value="BROMODOMAIN-CONTAINING PROTEIN 8 ISOFORM X1"/>
    <property type="match status" value="1"/>
</dbReference>
<dbReference type="GO" id="GO:0006325">
    <property type="term" value="P:chromatin organization"/>
    <property type="evidence" value="ECO:0007669"/>
    <property type="project" value="UniProtKB-ARBA"/>
</dbReference>
<dbReference type="SUPFAM" id="SSF47370">
    <property type="entry name" value="Bromodomain"/>
    <property type="match status" value="1"/>
</dbReference>
<feature type="compositionally biased region" description="Basic and acidic residues" evidence="3">
    <location>
        <begin position="173"/>
        <end position="195"/>
    </location>
</feature>
<dbReference type="SMART" id="SM00297">
    <property type="entry name" value="BROMO"/>
    <property type="match status" value="1"/>
</dbReference>
<feature type="compositionally biased region" description="Low complexity" evidence="3">
    <location>
        <begin position="311"/>
        <end position="366"/>
    </location>
</feature>
<protein>
    <recommendedName>
        <fullName evidence="4">Bromo domain-containing protein</fullName>
    </recommendedName>
</protein>
<dbReference type="PANTHER" id="PTHR15398">
    <property type="entry name" value="BROMODOMAIN-CONTAINING PROTEIN 8"/>
    <property type="match status" value="1"/>
</dbReference>
<feature type="region of interest" description="Disordered" evidence="3">
    <location>
        <begin position="160"/>
        <end position="383"/>
    </location>
</feature>
<dbReference type="OrthoDB" id="1742084at2759"/>
<proteinExistence type="predicted"/>
<accession>A0A1X2IUT5</accession>
<comment type="caution">
    <text evidence="5">The sequence shown here is derived from an EMBL/GenBank/DDBJ whole genome shotgun (WGS) entry which is preliminary data.</text>
</comment>
<dbReference type="STRING" id="90262.A0A1X2IUT5"/>
<name>A0A1X2IUT5_9FUNG</name>
<evidence type="ECO:0000256" key="3">
    <source>
        <dbReference type="SAM" id="MobiDB-lite"/>
    </source>
</evidence>
<feature type="domain" description="Bromo" evidence="4">
    <location>
        <begin position="398"/>
        <end position="468"/>
    </location>
</feature>
<evidence type="ECO:0000313" key="6">
    <source>
        <dbReference type="Proteomes" id="UP000193560"/>
    </source>
</evidence>
<keyword evidence="1 2" id="KW-0103">Bromodomain</keyword>
<feature type="region of interest" description="Disordered" evidence="3">
    <location>
        <begin position="489"/>
        <end position="512"/>
    </location>
</feature>
<dbReference type="EMBL" id="MCGE01000004">
    <property type="protein sequence ID" value="ORZ22544.1"/>
    <property type="molecule type" value="Genomic_DNA"/>
</dbReference>
<dbReference type="GO" id="GO:0035267">
    <property type="term" value="C:NuA4 histone acetyltransferase complex"/>
    <property type="evidence" value="ECO:0007669"/>
    <property type="project" value="TreeGrafter"/>
</dbReference>
<keyword evidence="6" id="KW-1185">Reference proteome</keyword>
<sequence>MATVTMEWTILERLILAQAVNKYGDDDWIQVARTLKQHPLLQSSARPEAFNQKNCSLQYYLMLENMETERRQPKTSNAIIAQDMPNVVKLARQLYFQRVEELNKSIKEDEDQFMTTLSEIDDIKSGAWDSKLPYETDGQLPSTSLKLDNATDVTMDQHTLGTLGRSSIPDTNMNKEADSDTLQHEDGIIQHKDKSVTIPSFDTSNNGVNGHSSEPSTSQYQQQQKQHDDISTTNSGTIDMPIGLKRCSDDNQSSAEHLDQQHIIQPSSKRLKFGDNRFTTDITGKDNDEEEYEDEESPRYDLPIPTEAKLPHSLSNPSNHHSSSTSMSLTSSPSPSSTSTSTASASSSASASASASASSSASSSPHIKPAASEKRYSDDAQRQKSWQKNVNLLWREIANHKNGAIFMNPIKETQAPLYYQAVKYPMDLKMIKNRIREGVIQTTVEFERDIILMLTNSLMYNKEGTEMYQMALEMLQDVTEQIRIFKTADDNRSTHTRSGSTLAKHGRRSLAE</sequence>
<reference evidence="5 6" key="1">
    <citation type="submission" date="2016-07" db="EMBL/GenBank/DDBJ databases">
        <title>Pervasive Adenine N6-methylation of Active Genes in Fungi.</title>
        <authorList>
            <consortium name="DOE Joint Genome Institute"/>
            <person name="Mondo S.J."/>
            <person name="Dannebaum R.O."/>
            <person name="Kuo R.C."/>
            <person name="Labutti K."/>
            <person name="Haridas S."/>
            <person name="Kuo A."/>
            <person name="Salamov A."/>
            <person name="Ahrendt S.R."/>
            <person name="Lipzen A."/>
            <person name="Sullivan W."/>
            <person name="Andreopoulos W.B."/>
            <person name="Clum A."/>
            <person name="Lindquist E."/>
            <person name="Daum C."/>
            <person name="Ramamoorthy G.K."/>
            <person name="Gryganskyi A."/>
            <person name="Culley D."/>
            <person name="Magnuson J.K."/>
            <person name="James T.Y."/>
            <person name="O'Malley M.A."/>
            <person name="Stajich J.E."/>
            <person name="Spatafora J.W."/>
            <person name="Visel A."/>
            <person name="Grigoriev I.V."/>
        </authorList>
    </citation>
    <scope>NUCLEOTIDE SEQUENCE [LARGE SCALE GENOMIC DNA]</scope>
    <source>
        <strain evidence="5 6">NRRL 1336</strain>
    </source>
</reference>
<dbReference type="AlphaFoldDB" id="A0A1X2IUT5"/>
<dbReference type="Proteomes" id="UP000193560">
    <property type="component" value="Unassembled WGS sequence"/>
</dbReference>
<dbReference type="Gene3D" id="1.20.920.10">
    <property type="entry name" value="Bromodomain-like"/>
    <property type="match status" value="1"/>
</dbReference>
<feature type="compositionally biased region" description="Polar residues" evidence="3">
    <location>
        <begin position="197"/>
        <end position="218"/>
    </location>
</feature>
<organism evidence="5 6">
    <name type="scientific">Absidia repens</name>
    <dbReference type="NCBI Taxonomy" id="90262"/>
    <lineage>
        <taxon>Eukaryota</taxon>
        <taxon>Fungi</taxon>
        <taxon>Fungi incertae sedis</taxon>
        <taxon>Mucoromycota</taxon>
        <taxon>Mucoromycotina</taxon>
        <taxon>Mucoromycetes</taxon>
        <taxon>Mucorales</taxon>
        <taxon>Cunninghamellaceae</taxon>
        <taxon>Absidia</taxon>
    </lineage>
</organism>
<dbReference type="InterPro" id="IPR001487">
    <property type="entry name" value="Bromodomain"/>
</dbReference>
<evidence type="ECO:0000256" key="2">
    <source>
        <dbReference type="PROSITE-ProRule" id="PRU00035"/>
    </source>
</evidence>
<dbReference type="PRINTS" id="PR00503">
    <property type="entry name" value="BROMODOMAIN"/>
</dbReference>
<dbReference type="InterPro" id="IPR036427">
    <property type="entry name" value="Bromodomain-like_sf"/>
</dbReference>
<dbReference type="Pfam" id="PF00439">
    <property type="entry name" value="Bromodomain"/>
    <property type="match status" value="1"/>
</dbReference>